<dbReference type="STRING" id="564608.C1MS34"/>
<feature type="domain" description="SET" evidence="2">
    <location>
        <begin position="23"/>
        <end position="290"/>
    </location>
</feature>
<dbReference type="SUPFAM" id="SSF82199">
    <property type="entry name" value="SET domain"/>
    <property type="match status" value="1"/>
</dbReference>
<dbReference type="InterPro" id="IPR001214">
    <property type="entry name" value="SET_dom"/>
</dbReference>
<dbReference type="KEGG" id="mpp:MICPUCDRAFT_58329"/>
<dbReference type="InterPro" id="IPR046341">
    <property type="entry name" value="SET_dom_sf"/>
</dbReference>
<protein>
    <submittedName>
        <fullName evidence="3">Predicted protein</fullName>
    </submittedName>
</protein>
<evidence type="ECO:0000259" key="2">
    <source>
        <dbReference type="Pfam" id="PF00856"/>
    </source>
</evidence>
<dbReference type="GeneID" id="9684056"/>
<dbReference type="Gene3D" id="1.10.220.160">
    <property type="match status" value="1"/>
</dbReference>
<reference evidence="3 4" key="1">
    <citation type="journal article" date="2009" name="Science">
        <title>Green evolution and dynamic adaptations revealed by genomes of the marine picoeukaryotes Micromonas.</title>
        <authorList>
            <person name="Worden A.Z."/>
            <person name="Lee J.H."/>
            <person name="Mock T."/>
            <person name="Rouze P."/>
            <person name="Simmons M.P."/>
            <person name="Aerts A.L."/>
            <person name="Allen A.E."/>
            <person name="Cuvelier M.L."/>
            <person name="Derelle E."/>
            <person name="Everett M.V."/>
            <person name="Foulon E."/>
            <person name="Grimwood J."/>
            <person name="Gundlach H."/>
            <person name="Henrissat B."/>
            <person name="Napoli C."/>
            <person name="McDonald S.M."/>
            <person name="Parker M.S."/>
            <person name="Rombauts S."/>
            <person name="Salamov A."/>
            <person name="Von Dassow P."/>
            <person name="Badger J.H."/>
            <person name="Coutinho P.M."/>
            <person name="Demir E."/>
            <person name="Dubchak I."/>
            <person name="Gentemann C."/>
            <person name="Eikrem W."/>
            <person name="Gready J.E."/>
            <person name="John U."/>
            <person name="Lanier W."/>
            <person name="Lindquist E.A."/>
            <person name="Lucas S."/>
            <person name="Mayer K.F."/>
            <person name="Moreau H."/>
            <person name="Not F."/>
            <person name="Otillar R."/>
            <person name="Panaud O."/>
            <person name="Pangilinan J."/>
            <person name="Paulsen I."/>
            <person name="Piegu B."/>
            <person name="Poliakov A."/>
            <person name="Robbens S."/>
            <person name="Schmutz J."/>
            <person name="Toulza E."/>
            <person name="Wyss T."/>
            <person name="Zelensky A."/>
            <person name="Zhou K."/>
            <person name="Armbrust E.V."/>
            <person name="Bhattacharya D."/>
            <person name="Goodenough U.W."/>
            <person name="Van de Peer Y."/>
            <person name="Grigoriev I.V."/>
        </authorList>
    </citation>
    <scope>NUCLEOTIDE SEQUENCE [LARGE SCALE GENOMIC DNA]</scope>
    <source>
        <strain evidence="3 4">CCMP1545</strain>
    </source>
</reference>
<dbReference type="Pfam" id="PF00856">
    <property type="entry name" value="SET"/>
    <property type="match status" value="1"/>
</dbReference>
<gene>
    <name evidence="3" type="ORF">MICPUCDRAFT_58329</name>
</gene>
<evidence type="ECO:0000313" key="3">
    <source>
        <dbReference type="EMBL" id="EEH57432.1"/>
    </source>
</evidence>
<dbReference type="OrthoDB" id="265717at2759"/>
<dbReference type="AlphaFoldDB" id="C1MS34"/>
<dbReference type="eggNOG" id="KOG2084">
    <property type="taxonomic scope" value="Eukaryota"/>
</dbReference>
<evidence type="ECO:0000313" key="4">
    <source>
        <dbReference type="Proteomes" id="UP000001876"/>
    </source>
</evidence>
<name>C1MS34_MICPC</name>
<proteinExistence type="predicted"/>
<feature type="compositionally biased region" description="Gly residues" evidence="1">
    <location>
        <begin position="229"/>
        <end position="241"/>
    </location>
</feature>
<dbReference type="GO" id="GO:0005634">
    <property type="term" value="C:nucleus"/>
    <property type="evidence" value="ECO:0007669"/>
    <property type="project" value="TreeGrafter"/>
</dbReference>
<dbReference type="RefSeq" id="XP_003058977.1">
    <property type="nucleotide sequence ID" value="XM_003058931.1"/>
</dbReference>
<evidence type="ECO:0000256" key="1">
    <source>
        <dbReference type="SAM" id="MobiDB-lite"/>
    </source>
</evidence>
<feature type="region of interest" description="Disordered" evidence="1">
    <location>
        <begin position="218"/>
        <end position="241"/>
    </location>
</feature>
<dbReference type="PANTHER" id="PTHR12197">
    <property type="entry name" value="HISTONE-LYSINE N-METHYLTRANSFERASE SMYD"/>
    <property type="match status" value="1"/>
</dbReference>
<dbReference type="OMA" id="CINSFSI"/>
<accession>C1MS34</accession>
<dbReference type="EMBL" id="GG663739">
    <property type="protein sequence ID" value="EEH57432.1"/>
    <property type="molecule type" value="Genomic_DNA"/>
</dbReference>
<dbReference type="Gene3D" id="2.170.270.10">
    <property type="entry name" value="SET domain"/>
    <property type="match status" value="1"/>
</dbReference>
<dbReference type="CDD" id="cd20071">
    <property type="entry name" value="SET_SMYD"/>
    <property type="match status" value="1"/>
</dbReference>
<dbReference type="Proteomes" id="UP000001876">
    <property type="component" value="Unassembled WGS sequence"/>
</dbReference>
<sequence>MGDGGDGGFDAIVASRRDDAGEAMRASRDLPPGTLLVRVAPFAAVPYPDEMRRSCHGCFRACGAERECGACGVARLCASCAGCETTKAYHAYECHALARLRDGERGLTLAHNDLRLLLRVLSVRRRHRDVVASSYATAASDAAAASGDVIVDDVDAFDALMSGVDGGDDGELPESSIAMLHEVAKQAKFLVAAEARASVDACVRTLGRLQLNGFEMTASASEEEEEGGRGGGGGGGGGGHRPIGVGVYPSAAMFNHDCAPNAAQRFDAFGCVRVETTRRVRKGEELTIPYVDVMLGREERRGKLRKNFAFECACARCEREAG</sequence>
<dbReference type="PANTHER" id="PTHR12197:SF251">
    <property type="entry name" value="EG:BACR7C10.4 PROTEIN"/>
    <property type="match status" value="1"/>
</dbReference>
<dbReference type="InterPro" id="IPR050869">
    <property type="entry name" value="H3K4_H4K5_MeTrfase"/>
</dbReference>
<dbReference type="Gene3D" id="6.10.140.2220">
    <property type="match status" value="1"/>
</dbReference>
<organism evidence="4">
    <name type="scientific">Micromonas pusilla (strain CCMP1545)</name>
    <name type="common">Picoplanktonic green alga</name>
    <dbReference type="NCBI Taxonomy" id="564608"/>
    <lineage>
        <taxon>Eukaryota</taxon>
        <taxon>Viridiplantae</taxon>
        <taxon>Chlorophyta</taxon>
        <taxon>Mamiellophyceae</taxon>
        <taxon>Mamiellales</taxon>
        <taxon>Mamiellaceae</taxon>
        <taxon>Micromonas</taxon>
    </lineage>
</organism>
<keyword evidence="4" id="KW-1185">Reference proteome</keyword>